<dbReference type="SUPFAM" id="SSF53448">
    <property type="entry name" value="Nucleotide-diphospho-sugar transferases"/>
    <property type="match status" value="1"/>
</dbReference>
<proteinExistence type="inferred from homology"/>
<evidence type="ECO:0000259" key="4">
    <source>
        <dbReference type="Pfam" id="PF00535"/>
    </source>
</evidence>
<evidence type="ECO:0000313" key="5">
    <source>
        <dbReference type="EMBL" id="MXV17423.1"/>
    </source>
</evidence>
<comment type="caution">
    <text evidence="5">The sequence shown here is derived from an EMBL/GenBank/DDBJ whole genome shotgun (WGS) entry which is preliminary data.</text>
</comment>
<dbReference type="GO" id="GO:0016757">
    <property type="term" value="F:glycosyltransferase activity"/>
    <property type="evidence" value="ECO:0007669"/>
    <property type="project" value="UniProtKB-KW"/>
</dbReference>
<dbReference type="PANTHER" id="PTHR43179">
    <property type="entry name" value="RHAMNOSYLTRANSFERASE WBBL"/>
    <property type="match status" value="1"/>
</dbReference>
<dbReference type="InterPro" id="IPR001173">
    <property type="entry name" value="Glyco_trans_2-like"/>
</dbReference>
<accession>A0A7K1Y2B6</accession>
<evidence type="ECO:0000256" key="3">
    <source>
        <dbReference type="ARBA" id="ARBA00022679"/>
    </source>
</evidence>
<keyword evidence="3 5" id="KW-0808">Transferase</keyword>
<name>A0A7K1Y2B6_9SPHI</name>
<dbReference type="AlphaFoldDB" id="A0A7K1Y2B6"/>
<protein>
    <submittedName>
        <fullName evidence="5">Glycosyltransferase</fullName>
    </submittedName>
</protein>
<dbReference type="Proteomes" id="UP000451233">
    <property type="component" value="Unassembled WGS sequence"/>
</dbReference>
<evidence type="ECO:0000256" key="1">
    <source>
        <dbReference type="ARBA" id="ARBA00006739"/>
    </source>
</evidence>
<dbReference type="PANTHER" id="PTHR43179:SF12">
    <property type="entry name" value="GALACTOFURANOSYLTRANSFERASE GLFT2"/>
    <property type="match status" value="1"/>
</dbReference>
<dbReference type="InterPro" id="IPR029044">
    <property type="entry name" value="Nucleotide-diphossugar_trans"/>
</dbReference>
<sequence>MNIIAVIIPIYNRIEITKKGLAAIYQAVTRVNGRGIAEFELVVVDDASTDGSSEWINSNYPKVHVVRTEGNQWWTGSVNAGIRFAMEHFKDRLHGLILQNDDVLVDEDWLENFYDVIRDNPGALIGCAAADVNARDIILYGGKFMHPWSAKTTMYNASKKLSDVDINTLTSSSDLIGRGVFLPVEVIRKVGLYDFKHFKHRGDTELPVRARRAGFPLLVTYKALVYINPETTSGIDIKKNYTLKDFKARFFDFRSSSYWKYRYYYARSHSENLVQRFVFFACDMARHLNYYLSKMK</sequence>
<dbReference type="Pfam" id="PF00535">
    <property type="entry name" value="Glycos_transf_2"/>
    <property type="match status" value="1"/>
</dbReference>
<dbReference type="RefSeq" id="WP_160908432.1">
    <property type="nucleotide sequence ID" value="NZ_WVHS01000005.1"/>
</dbReference>
<evidence type="ECO:0000313" key="6">
    <source>
        <dbReference type="Proteomes" id="UP000451233"/>
    </source>
</evidence>
<keyword evidence="6" id="KW-1185">Reference proteome</keyword>
<evidence type="ECO:0000256" key="2">
    <source>
        <dbReference type="ARBA" id="ARBA00022676"/>
    </source>
</evidence>
<organism evidence="5 6">
    <name type="scientific">Hufsiella ginkgonis</name>
    <dbReference type="NCBI Taxonomy" id="2695274"/>
    <lineage>
        <taxon>Bacteria</taxon>
        <taxon>Pseudomonadati</taxon>
        <taxon>Bacteroidota</taxon>
        <taxon>Sphingobacteriia</taxon>
        <taxon>Sphingobacteriales</taxon>
        <taxon>Sphingobacteriaceae</taxon>
        <taxon>Hufsiella</taxon>
    </lineage>
</organism>
<feature type="domain" description="Glycosyltransferase 2-like" evidence="4">
    <location>
        <begin position="6"/>
        <end position="129"/>
    </location>
</feature>
<reference evidence="5 6" key="1">
    <citation type="submission" date="2019-11" db="EMBL/GenBank/DDBJ databases">
        <title>Pedobacter sp. HMF7056 Genome sequencing and assembly.</title>
        <authorList>
            <person name="Kang H."/>
            <person name="Kim H."/>
            <person name="Joh K."/>
        </authorList>
    </citation>
    <scope>NUCLEOTIDE SEQUENCE [LARGE SCALE GENOMIC DNA]</scope>
    <source>
        <strain evidence="5 6">HMF7056</strain>
    </source>
</reference>
<dbReference type="Gene3D" id="3.90.550.10">
    <property type="entry name" value="Spore Coat Polysaccharide Biosynthesis Protein SpsA, Chain A"/>
    <property type="match status" value="1"/>
</dbReference>
<gene>
    <name evidence="5" type="ORF">GS398_19145</name>
</gene>
<dbReference type="EMBL" id="WVHS01000005">
    <property type="protein sequence ID" value="MXV17423.1"/>
    <property type="molecule type" value="Genomic_DNA"/>
</dbReference>
<comment type="similarity">
    <text evidence="1">Belongs to the glycosyltransferase 2 family.</text>
</comment>
<keyword evidence="2" id="KW-0328">Glycosyltransferase</keyword>